<evidence type="ECO:0000313" key="2">
    <source>
        <dbReference type="EMBL" id="ASE06182.1"/>
    </source>
</evidence>
<keyword evidence="3" id="KW-1185">Reference proteome</keyword>
<proteinExistence type="predicted"/>
<dbReference type="KEGG" id="vg:33349968"/>
<protein>
    <submittedName>
        <fullName evidence="2">TGB 2 protein</fullName>
    </submittedName>
</protein>
<feature type="transmembrane region" description="Helical" evidence="1">
    <location>
        <begin position="12"/>
        <end position="30"/>
    </location>
</feature>
<keyword evidence="1" id="KW-0812">Transmembrane</keyword>
<dbReference type="InterPro" id="IPR001896">
    <property type="entry name" value="Plant_vir_prot"/>
</dbReference>
<dbReference type="GeneID" id="33349968"/>
<reference evidence="2" key="1">
    <citation type="submission" date="2017-05" db="EMBL/GenBank/DDBJ databases">
        <title>Characterization of complete genome of Euonymus yellow vein virus, a distinct species of Potexvirus (Alphaflexiviridae) isolated from Euonymus bungeanus in Liaoning, North China.</title>
        <authorList>
            <person name="Yang C."/>
            <person name="Han T."/>
        </authorList>
    </citation>
    <scope>NUCLEOTIDE SEQUENCE [LARGE SCALE GENOMIC DNA]</scope>
    <source>
        <strain evidence="2">LNsyA</strain>
    </source>
</reference>
<sequence length="113" mass="12016">MPLTPPRDYSTVFVVALAAFSLVAFTFTATRSTLPFVGDNIHSLAHGGCYRDGTKSIQYFPPTPVGSALKGGYLAAAITCIVIPGVLYAVHRSNLHCKPVPCPNCRTHVASPQ</sequence>
<feature type="transmembrane region" description="Helical" evidence="1">
    <location>
        <begin position="71"/>
        <end position="90"/>
    </location>
</feature>
<dbReference type="EMBL" id="MF078061">
    <property type="protein sequence ID" value="ASE06182.1"/>
    <property type="molecule type" value="Genomic_RNA"/>
</dbReference>
<accession>A0A218MK54</accession>
<keyword evidence="1" id="KW-0472">Membrane</keyword>
<dbReference type="OrthoDB" id="20634at10239"/>
<evidence type="ECO:0000313" key="3">
    <source>
        <dbReference type="Proteomes" id="UP000202617"/>
    </source>
</evidence>
<dbReference type="Proteomes" id="UP000202617">
    <property type="component" value="Segment"/>
</dbReference>
<keyword evidence="1" id="KW-1133">Transmembrane helix</keyword>
<name>A0A218MK54_9VIRU</name>
<evidence type="ECO:0000256" key="1">
    <source>
        <dbReference type="SAM" id="Phobius"/>
    </source>
</evidence>
<organism evidence="2">
    <name type="scientific">Euonymus yellow vein virus</name>
    <dbReference type="NCBI Taxonomy" id="2013968"/>
    <lineage>
        <taxon>Viruses</taxon>
        <taxon>Riboviria</taxon>
        <taxon>Orthornavirae</taxon>
        <taxon>Kitrinoviricota</taxon>
        <taxon>Alsuviricetes</taxon>
        <taxon>Tymovirales</taxon>
        <taxon>Alphaflexiviridae</taxon>
        <taxon>Potexvirus</taxon>
        <taxon>Potexvirus flavivenae</taxon>
    </lineage>
</organism>
<dbReference type="Pfam" id="PF01307">
    <property type="entry name" value="Plant_vir_prot"/>
    <property type="match status" value="1"/>
</dbReference>
<dbReference type="RefSeq" id="YP_009389421.1">
    <property type="nucleotide sequence ID" value="NC_035190.1"/>
</dbReference>